<keyword evidence="2" id="KW-1185">Reference proteome</keyword>
<dbReference type="AlphaFoldDB" id="C6MAG7"/>
<evidence type="ECO:0000313" key="2">
    <source>
        <dbReference type="Proteomes" id="UP000005365"/>
    </source>
</evidence>
<dbReference type="EMBL" id="ACKO02000040">
    <property type="protein sequence ID" value="EET42685.1"/>
    <property type="molecule type" value="Genomic_DNA"/>
</dbReference>
<reference evidence="1" key="1">
    <citation type="submission" date="2009-07" db="EMBL/GenBank/DDBJ databases">
        <authorList>
            <person name="Weinstock G."/>
            <person name="Sodergren E."/>
            <person name="Clifton S."/>
            <person name="Fulton L."/>
            <person name="Fulton B."/>
            <person name="Courtney L."/>
            <person name="Fronick C."/>
            <person name="Harrison M."/>
            <person name="Strong C."/>
            <person name="Farmer C."/>
            <person name="Delahaunty K."/>
            <person name="Markovic C."/>
            <person name="Hall O."/>
            <person name="Minx P."/>
            <person name="Tomlinson C."/>
            <person name="Mitreva M."/>
            <person name="Nelson J."/>
            <person name="Hou S."/>
            <person name="Wollam A."/>
            <person name="Pepin K.H."/>
            <person name="Johnson M."/>
            <person name="Bhonagiri V."/>
            <person name="Nash W.E."/>
            <person name="Warren W."/>
            <person name="Chinwalla A."/>
            <person name="Mardis E.R."/>
            <person name="Wilson R.K."/>
        </authorList>
    </citation>
    <scope>NUCLEOTIDE SEQUENCE [LARGE SCALE GENOMIC DNA]</scope>
    <source>
        <strain evidence="1">ATCC 29256</strain>
    </source>
</reference>
<sequence>MIPKSSRNTLVVGGHEGFLFHARLPRGERPRRVAEGNLWGV</sequence>
<comment type="caution">
    <text evidence="1">The sequence shown here is derived from an EMBL/GenBank/DDBJ whole genome shotgun (WGS) entry which is preliminary data.</text>
</comment>
<organism evidence="1 2">
    <name type="scientific">Neisseria sicca ATCC 29256</name>
    <dbReference type="NCBI Taxonomy" id="547045"/>
    <lineage>
        <taxon>Bacteria</taxon>
        <taxon>Pseudomonadati</taxon>
        <taxon>Pseudomonadota</taxon>
        <taxon>Betaproteobacteria</taxon>
        <taxon>Neisseriales</taxon>
        <taxon>Neisseriaceae</taxon>
        <taxon>Neisseria</taxon>
    </lineage>
</organism>
<proteinExistence type="predicted"/>
<gene>
    <name evidence="1" type="ORF">NEISICOT_03549</name>
</gene>
<name>C6MAG7_NEISI</name>
<accession>C6MAG7</accession>
<protein>
    <submittedName>
        <fullName evidence="1">Uncharacterized protein</fullName>
    </submittedName>
</protein>
<evidence type="ECO:0000313" key="1">
    <source>
        <dbReference type="EMBL" id="EET42685.1"/>
    </source>
</evidence>
<dbReference type="Proteomes" id="UP000005365">
    <property type="component" value="Unassembled WGS sequence"/>
</dbReference>